<dbReference type="Gene3D" id="3.40.50.300">
    <property type="entry name" value="P-loop containing nucleotide triphosphate hydrolases"/>
    <property type="match status" value="1"/>
</dbReference>
<dbReference type="InterPro" id="IPR056884">
    <property type="entry name" value="NPHP3-like_N"/>
</dbReference>
<dbReference type="SMART" id="SM00248">
    <property type="entry name" value="ANK"/>
    <property type="match status" value="21"/>
</dbReference>
<evidence type="ECO:0000256" key="2">
    <source>
        <dbReference type="ARBA" id="ARBA00023043"/>
    </source>
</evidence>
<evidence type="ECO:0000259" key="5">
    <source>
        <dbReference type="Pfam" id="PF24883"/>
    </source>
</evidence>
<dbReference type="EMBL" id="KZ678155">
    <property type="protein sequence ID" value="PSN59505.1"/>
    <property type="molecule type" value="Genomic_DNA"/>
</dbReference>
<keyword evidence="1" id="KW-0677">Repeat</keyword>
<evidence type="ECO:0000256" key="3">
    <source>
        <dbReference type="PROSITE-ProRule" id="PRU00023"/>
    </source>
</evidence>
<dbReference type="Proteomes" id="UP000240883">
    <property type="component" value="Unassembled WGS sequence"/>
</dbReference>
<dbReference type="Pfam" id="PF17111">
    <property type="entry name" value="PigL_N"/>
    <property type="match status" value="1"/>
</dbReference>
<dbReference type="SUPFAM" id="SSF48403">
    <property type="entry name" value="Ankyrin repeat"/>
    <property type="match status" value="5"/>
</dbReference>
<dbReference type="Pfam" id="PF00023">
    <property type="entry name" value="Ank"/>
    <property type="match status" value="1"/>
</dbReference>
<dbReference type="PANTHER" id="PTHR24198">
    <property type="entry name" value="ANKYRIN REPEAT AND PROTEIN KINASE DOMAIN-CONTAINING PROTEIN"/>
    <property type="match status" value="1"/>
</dbReference>
<dbReference type="Gene3D" id="1.25.40.20">
    <property type="entry name" value="Ankyrin repeat-containing domain"/>
    <property type="match status" value="5"/>
</dbReference>
<evidence type="ECO:0000313" key="6">
    <source>
        <dbReference type="EMBL" id="PSN59505.1"/>
    </source>
</evidence>
<sequence length="2152" mass="244919">MTDPLSVAGSIAGLMSISETVVKKVYHYCRHVKDAQKEILALRDEAQSLCGVIRSLALILEDLEKEDVYEYRQAMNVEHVSKCLSTLHSLNAKLDSAAPSNQKMPRDFWKKIKWPFQIQETSELLSELRYHRETLHTALSADTMAGLLQCLSSQRETLDLIQEFNKRLEKQREEDVKFRLDANKQKIRDYFLAVNPRRKFDTSCKLRDPTTGFWLIDDPSFKSWMNSTGQLLWLSGIPGAGKTVLSSLVIQHCETKWSSERAVAYFYCHHEDGNSLNPINILSALAGQIAQYNEDSFQLLEEYYDSLHPRQQLKREPDPVALLRLMESMATHIKDVRIVVDGLDECGDGMSDVSGLLKDLVCDCQTKNISLALFSRDEAAIMSNIQEVAEHIEITAHTEDIDHYIRTEIEKRSKKSPYLFRSKDLKDLIVSELTTKAQGMFQWVSCQLDYLCSLPTDRDRRKSIDKLPKDLDETYTRILLRIDKPLVPMAVDALHWIAYATPRLSIEQLLEALSIREDTTCFEVEACPVEETIRQCCSSLIRKVESRFELAHFTVKQYLESLAVASFQSLDPQVAQFRYHPDMYTKFARTSLKYLCLSDFTIPPEETIYGRLTLSENHPFHECAAQCWMRADDLWNKDQVSVNLLKQLFHPNKSYNFMSFMIDILYDSDMLDWYKVFLSVTANNFQPLHGACLLGLKDVCQWLLSEGCDINQVSNIGSPLECGIAGPDLYRDSKFRYRKSLPIMKADDTIHLLLETGIPCEKSSQTIISLGGEALNAFESFRIGKDMFLELIDREIEFDDEDFLILDEGDRIFQELRPLMEKATGNTPLSKFSTRLRSHAIKYGIHFEVPGSINLHESIEELSILLDHIIKFDQKLAFQEMIQSGKIELEMSDAIGDTLLHLAAKHESLEIMRWILSQEFDHTSKNLKGETALHKCIDIQDDKIIRLLADAPSANDPDNDGRTVWHLAAISGSESMIKILLEINGVSHPSMYACCNEGWTPWLLAIASHEENSAILLLQAMESAGKMPQDWQLLHYSIAHGFVKLFDQFINGRVDLTVMDEFQRSALFYVTHSTPSKLVQILIDSGLDPCQKDYQGETFLSRLLNRSCTQYMSNAWQYYCYDSPHNFNVDMIHHFITARSISERDSFGSMAWESLCCLYLPSLMSWGKHYELQWMERQGVSHMNKLLKTLKEAGAIHAFEQQSSPHAALEVLIRSLLDVDSKSMGNNYEYWWNEIGNFILETLREYESYVCSGDHILAGLFVHCIFTPQQLPIHISIYKELVNRGIDLFSISFIYRKSAMDLFWEGLGSEQAFCTILESESLQPDALQKKKRHPIHDLCRSKSWNTNLQVILKERLILLLDLGVNPDTRGDESKTPMHCASFSGSESAIQILLEYQADPLLLDKFGYSIVGRAVFNGHLETLSWIADNVKESSIWNTSFHISTSQYGQPFCEYGTALHLAAYMDFPDIIEFLAKRKDIPELPEKMADGLTPLHFASSSKSGTKALEYLLKNKVDTNAVTTRDRRSALHFAIQHGNFQAARILLENGADFKQDIHGNTPDVYAPRYRHSELTELLKNVGISEAILKKLRMSDKGNVLFDAVQNGDLETCELLIKHGKHGKYMVSRASPDCSVCYPLDMAIICGQWKILEFLMDQAPPTCTASLGSQSEVPRVSSIGLSSAISNSRCNEWLPRLMKLHMMHENHWLHEGMLYPFHVAVLHNPSAIEILHKHIIENKNLYGDFTYDSPVPHDLLRPNSHREINPPCRIHHAKTFNVRPGCNPLQLATTRDDSAALQQLMGLGAQVDGCDSRGSTPLHWAAEVNRTESIKILLKYGANPAVVNSFLLTPLHVACIKGSLEAVELLQEHDQIHHASDASASTALHYAAASGNIRVYMHLLDCGYDMSKRDIWGITPVSIALEWTHFGSYLYMKGFDPELVRPQAASPDSVIDKLSPRGQRLLLKYLPIEDRRMHFRRVGNGQRFWICFFAAMGRIADMRVFLKAGEDINFPSPTEGSPLMAACAAGQLSSVRFLVREGASLESVINGRKTNAYQVGKNHPAIIDWLLVSRYTEQPKLQFSSDNENKTIMPWSGCRQMEIPLVGVYGRRRDESLIEHATRVHAEKEHWRRTVPLGWDRHARVVPLMDEAGHHRTRLSH</sequence>
<dbReference type="OrthoDB" id="3944243at2759"/>
<dbReference type="Pfam" id="PF12796">
    <property type="entry name" value="Ank_2"/>
    <property type="match status" value="5"/>
</dbReference>
<dbReference type="PROSITE" id="PS50297">
    <property type="entry name" value="ANK_REP_REGION"/>
    <property type="match status" value="5"/>
</dbReference>
<feature type="repeat" description="ANK" evidence="3">
    <location>
        <begin position="1487"/>
        <end position="1520"/>
    </location>
</feature>
<dbReference type="PANTHER" id="PTHR24198:SF165">
    <property type="entry name" value="ANKYRIN REPEAT-CONTAINING PROTEIN-RELATED"/>
    <property type="match status" value="1"/>
</dbReference>
<dbReference type="STRING" id="1448308.A0A2T2N227"/>
<accession>A0A2T2N227</accession>
<evidence type="ECO:0000256" key="1">
    <source>
        <dbReference type="ARBA" id="ARBA00022737"/>
    </source>
</evidence>
<dbReference type="Pfam" id="PF13637">
    <property type="entry name" value="Ank_4"/>
    <property type="match status" value="1"/>
</dbReference>
<name>A0A2T2N227_CORCC</name>
<dbReference type="InterPro" id="IPR027417">
    <property type="entry name" value="P-loop_NTPase"/>
</dbReference>
<evidence type="ECO:0000259" key="4">
    <source>
        <dbReference type="Pfam" id="PF17111"/>
    </source>
</evidence>
<dbReference type="InterPro" id="IPR031348">
    <property type="entry name" value="PigL_N"/>
</dbReference>
<dbReference type="InterPro" id="IPR036770">
    <property type="entry name" value="Ankyrin_rpt-contain_sf"/>
</dbReference>
<feature type="domain" description="Nephrocystin 3-like N-terminal" evidence="5">
    <location>
        <begin position="211"/>
        <end position="376"/>
    </location>
</feature>
<dbReference type="SUPFAM" id="SSF52540">
    <property type="entry name" value="P-loop containing nucleoside triphosphate hydrolases"/>
    <property type="match status" value="1"/>
</dbReference>
<proteinExistence type="predicted"/>
<feature type="repeat" description="ANK" evidence="3">
    <location>
        <begin position="1522"/>
        <end position="1548"/>
    </location>
</feature>
<feature type="domain" description="Azaphilone pigments biosynthesis cluster protein L N-terminal" evidence="4">
    <location>
        <begin position="2"/>
        <end position="184"/>
    </location>
</feature>
<dbReference type="PROSITE" id="PS50088">
    <property type="entry name" value="ANK_REPEAT"/>
    <property type="match status" value="6"/>
</dbReference>
<dbReference type="Pfam" id="PF24883">
    <property type="entry name" value="NPHP3_N"/>
    <property type="match status" value="1"/>
</dbReference>
<evidence type="ECO:0000313" key="7">
    <source>
        <dbReference type="Proteomes" id="UP000240883"/>
    </source>
</evidence>
<organism evidence="6 7">
    <name type="scientific">Corynespora cassiicola Philippines</name>
    <dbReference type="NCBI Taxonomy" id="1448308"/>
    <lineage>
        <taxon>Eukaryota</taxon>
        <taxon>Fungi</taxon>
        <taxon>Dikarya</taxon>
        <taxon>Ascomycota</taxon>
        <taxon>Pezizomycotina</taxon>
        <taxon>Dothideomycetes</taxon>
        <taxon>Pleosporomycetidae</taxon>
        <taxon>Pleosporales</taxon>
        <taxon>Corynesporascaceae</taxon>
        <taxon>Corynespora</taxon>
    </lineage>
</organism>
<feature type="repeat" description="ANK" evidence="3">
    <location>
        <begin position="683"/>
        <end position="715"/>
    </location>
</feature>
<dbReference type="InterPro" id="IPR002110">
    <property type="entry name" value="Ankyrin_rpt"/>
</dbReference>
<reference evidence="6 7" key="1">
    <citation type="journal article" date="2018" name="Front. Microbiol.">
        <title>Genome-Wide Analysis of Corynespora cassiicola Leaf Fall Disease Putative Effectors.</title>
        <authorList>
            <person name="Lopez D."/>
            <person name="Ribeiro S."/>
            <person name="Label P."/>
            <person name="Fumanal B."/>
            <person name="Venisse J.S."/>
            <person name="Kohler A."/>
            <person name="de Oliveira R.R."/>
            <person name="Labutti K."/>
            <person name="Lipzen A."/>
            <person name="Lail K."/>
            <person name="Bauer D."/>
            <person name="Ohm R.A."/>
            <person name="Barry K.W."/>
            <person name="Spatafora J."/>
            <person name="Grigoriev I.V."/>
            <person name="Martin F.M."/>
            <person name="Pujade-Renaud V."/>
        </authorList>
    </citation>
    <scope>NUCLEOTIDE SEQUENCE [LARGE SCALE GENOMIC DNA]</scope>
    <source>
        <strain evidence="6 7">Philippines</strain>
    </source>
</reference>
<keyword evidence="7" id="KW-1185">Reference proteome</keyword>
<feature type="repeat" description="ANK" evidence="3">
    <location>
        <begin position="1808"/>
        <end position="1840"/>
    </location>
</feature>
<dbReference type="SUPFAM" id="SSF140860">
    <property type="entry name" value="Pseudo ankyrin repeat-like"/>
    <property type="match status" value="1"/>
</dbReference>
<gene>
    <name evidence="6" type="ORF">BS50DRAFT_594552</name>
</gene>
<feature type="repeat" description="ANK" evidence="3">
    <location>
        <begin position="1874"/>
        <end position="1906"/>
    </location>
</feature>
<protein>
    <submittedName>
        <fullName evidence="6">Ankyrin</fullName>
    </submittedName>
</protein>
<keyword evidence="2 3" id="KW-0040">ANK repeat</keyword>
<feature type="repeat" description="ANK" evidence="3">
    <location>
        <begin position="1372"/>
        <end position="1404"/>
    </location>
</feature>